<dbReference type="InterPro" id="IPR025906">
    <property type="entry name" value="YjfB_motility"/>
</dbReference>
<dbReference type="Pfam" id="PF14070">
    <property type="entry name" value="YjfB_motility"/>
    <property type="match status" value="1"/>
</dbReference>
<accession>A0A9D2M4H0</accession>
<dbReference type="Proteomes" id="UP000824209">
    <property type="component" value="Unassembled WGS sequence"/>
</dbReference>
<name>A0A9D2M4H0_9FIRM</name>
<organism evidence="1 2">
    <name type="scientific">Candidatus Ruthenibacterium avium</name>
    <dbReference type="NCBI Taxonomy" id="2838751"/>
    <lineage>
        <taxon>Bacteria</taxon>
        <taxon>Bacillati</taxon>
        <taxon>Bacillota</taxon>
        <taxon>Clostridia</taxon>
        <taxon>Eubacteriales</taxon>
        <taxon>Oscillospiraceae</taxon>
        <taxon>Ruthenibacterium</taxon>
    </lineage>
</organism>
<reference evidence="1" key="1">
    <citation type="journal article" date="2021" name="PeerJ">
        <title>Extensive microbial diversity within the chicken gut microbiome revealed by metagenomics and culture.</title>
        <authorList>
            <person name="Gilroy R."/>
            <person name="Ravi A."/>
            <person name="Getino M."/>
            <person name="Pursley I."/>
            <person name="Horton D.L."/>
            <person name="Alikhan N.F."/>
            <person name="Baker D."/>
            <person name="Gharbi K."/>
            <person name="Hall N."/>
            <person name="Watson M."/>
            <person name="Adriaenssens E.M."/>
            <person name="Foster-Nyarko E."/>
            <person name="Jarju S."/>
            <person name="Secka A."/>
            <person name="Antonio M."/>
            <person name="Oren A."/>
            <person name="Chaudhuri R.R."/>
            <person name="La Ragione R."/>
            <person name="Hildebrand F."/>
            <person name="Pallen M.J."/>
        </authorList>
    </citation>
    <scope>NUCLEOTIDE SEQUENCE</scope>
    <source>
        <strain evidence="1">ChiBcec8-14828</strain>
    </source>
</reference>
<dbReference type="EMBL" id="DWYA01000077">
    <property type="protein sequence ID" value="HJB40471.1"/>
    <property type="molecule type" value="Genomic_DNA"/>
</dbReference>
<dbReference type="AlphaFoldDB" id="A0A9D2M4H0"/>
<comment type="caution">
    <text evidence="1">The sequence shown here is derived from an EMBL/GenBank/DDBJ whole genome shotgun (WGS) entry which is preliminary data.</text>
</comment>
<evidence type="ECO:0000313" key="2">
    <source>
        <dbReference type="Proteomes" id="UP000824209"/>
    </source>
</evidence>
<reference evidence="1" key="2">
    <citation type="submission" date="2021-04" db="EMBL/GenBank/DDBJ databases">
        <authorList>
            <person name="Gilroy R."/>
        </authorList>
    </citation>
    <scope>NUCLEOTIDE SEQUENCE</scope>
    <source>
        <strain evidence="1">ChiBcec8-14828</strain>
    </source>
</reference>
<evidence type="ECO:0000313" key="1">
    <source>
        <dbReference type="EMBL" id="HJB40471.1"/>
    </source>
</evidence>
<sequence length="59" mass="6545">MDMSIASASTAMAQVDVLQQTSISLLKKTMETQEVQAQQLMEMLPRQAASFGHQLDVYI</sequence>
<gene>
    <name evidence="1" type="ORF">H9943_08770</name>
</gene>
<protein>
    <submittedName>
        <fullName evidence="1">YjfB family protein</fullName>
    </submittedName>
</protein>
<proteinExistence type="predicted"/>